<accession>A0A6B8RRQ6</accession>
<dbReference type="GO" id="GO:0016020">
    <property type="term" value="C:membrane"/>
    <property type="evidence" value="ECO:0007669"/>
    <property type="project" value="InterPro"/>
</dbReference>
<name>A0A6B8RRQ6_9BACL</name>
<reference evidence="3" key="1">
    <citation type="submission" date="2018-11" db="EMBL/GenBank/DDBJ databases">
        <title>Complete genome sequence of Paenibacillus sp. ML311-T8.</title>
        <authorList>
            <person name="Nam Y.-D."/>
            <person name="Kang J."/>
            <person name="Chung W.-H."/>
            <person name="Park Y.S."/>
        </authorList>
    </citation>
    <scope>NUCLEOTIDE SEQUENCE [LARGE SCALE GENOMIC DNA]</scope>
    <source>
        <strain evidence="3">ML311-T8</strain>
    </source>
</reference>
<dbReference type="InterPro" id="IPR011116">
    <property type="entry name" value="SecA_Wing/Scaffold"/>
</dbReference>
<dbReference type="KEGG" id="ppsc:EHS13_25185"/>
<sequence>MSKLAFYIREYILEEVNTWWDQSCDCFLELIEKQDEKGVELWIKQWKRKILVLMDQAWQKHLDHLEHIKMGIHYQVWGQRDPILAYEQETWKRFTKMSVQIQEQIGRMLIKEVTDRLYLESEIT</sequence>
<feature type="domain" description="SecA Wing/Scaffold" evidence="1">
    <location>
        <begin position="9"/>
        <end position="111"/>
    </location>
</feature>
<gene>
    <name evidence="2" type="ORF">EHS13_25185</name>
</gene>
<evidence type="ECO:0000259" key="1">
    <source>
        <dbReference type="Pfam" id="PF07516"/>
    </source>
</evidence>
<protein>
    <recommendedName>
        <fullName evidence="1">SecA Wing/Scaffold domain-containing protein</fullName>
    </recommendedName>
</protein>
<evidence type="ECO:0000313" key="2">
    <source>
        <dbReference type="EMBL" id="QGQ97948.1"/>
    </source>
</evidence>
<dbReference type="SUPFAM" id="SSF81886">
    <property type="entry name" value="Helical scaffold and wing domains of SecA"/>
    <property type="match status" value="1"/>
</dbReference>
<dbReference type="Gene3D" id="1.10.3060.10">
    <property type="entry name" value="Helical scaffold and wing domains of SecA"/>
    <property type="match status" value="1"/>
</dbReference>
<dbReference type="EMBL" id="CP034235">
    <property type="protein sequence ID" value="QGQ97948.1"/>
    <property type="molecule type" value="Genomic_DNA"/>
</dbReference>
<dbReference type="Pfam" id="PF07516">
    <property type="entry name" value="SecA_SW"/>
    <property type="match status" value="1"/>
</dbReference>
<dbReference type="InterPro" id="IPR036266">
    <property type="entry name" value="SecA_Wing/Scaffold_sf"/>
</dbReference>
<dbReference type="Proteomes" id="UP000426246">
    <property type="component" value="Chromosome"/>
</dbReference>
<organism evidence="2 3">
    <name type="scientific">Paenibacillus psychroresistens</name>
    <dbReference type="NCBI Taxonomy" id="1778678"/>
    <lineage>
        <taxon>Bacteria</taxon>
        <taxon>Bacillati</taxon>
        <taxon>Bacillota</taxon>
        <taxon>Bacilli</taxon>
        <taxon>Bacillales</taxon>
        <taxon>Paenibacillaceae</taxon>
        <taxon>Paenibacillus</taxon>
    </lineage>
</organism>
<dbReference type="AlphaFoldDB" id="A0A6B8RRQ6"/>
<evidence type="ECO:0000313" key="3">
    <source>
        <dbReference type="Proteomes" id="UP000426246"/>
    </source>
</evidence>
<dbReference type="GO" id="GO:0017038">
    <property type="term" value="P:protein import"/>
    <property type="evidence" value="ECO:0007669"/>
    <property type="project" value="InterPro"/>
</dbReference>
<proteinExistence type="predicted"/>
<keyword evidence="3" id="KW-1185">Reference proteome</keyword>